<dbReference type="SMART" id="SM00895">
    <property type="entry name" value="FCD"/>
    <property type="match status" value="1"/>
</dbReference>
<dbReference type="SUPFAM" id="SSF48008">
    <property type="entry name" value="GntR ligand-binding domain-like"/>
    <property type="match status" value="1"/>
</dbReference>
<keyword evidence="2" id="KW-0238">DNA-binding</keyword>
<sequence length="243" mass="27255">MFKEIGDERTFNGILNQITDNIQSGRLKAGDALPAERTMAETMGVSRPAVREALRALELLGIIKPVPGGGNYIADDLDSWLIGPLSILFKLNNSYFRQNQQLRAALEREMAILAARKCTPLDAAELLRILTQIDSTEDEIRRGELDKELHTKIAKIADNPMIYSVLAAADQLTDNIISGTREYIMRKNKSAAEIDEQHHRLVEAIINNDDKLAELCMSEHMDTIEKCIDEMQQNKSQGYTGEK</sequence>
<comment type="caution">
    <text evidence="4">The sequence shown here is derived from an EMBL/GenBank/DDBJ whole genome shotgun (WGS) entry which is preliminary data.</text>
</comment>
<evidence type="ECO:0000313" key="4">
    <source>
        <dbReference type="EMBL" id="RHE40808.1"/>
    </source>
</evidence>
<evidence type="ECO:0000256" key="3">
    <source>
        <dbReference type="ARBA" id="ARBA00023163"/>
    </source>
</evidence>
<dbReference type="Pfam" id="PF07729">
    <property type="entry name" value="FCD"/>
    <property type="match status" value="1"/>
</dbReference>
<dbReference type="RefSeq" id="WP_118039345.1">
    <property type="nucleotide sequence ID" value="NZ_CABJFK010000003.1"/>
</dbReference>
<dbReference type="InterPro" id="IPR008920">
    <property type="entry name" value="TF_FadR/GntR_C"/>
</dbReference>
<name>A0A414EP48_9FIRM</name>
<dbReference type="Proteomes" id="UP000283745">
    <property type="component" value="Unassembled WGS sequence"/>
</dbReference>
<accession>A0A414EP48</accession>
<dbReference type="PRINTS" id="PR00035">
    <property type="entry name" value="HTHGNTR"/>
</dbReference>
<dbReference type="AlphaFoldDB" id="A0A414EP48"/>
<evidence type="ECO:0000313" key="5">
    <source>
        <dbReference type="Proteomes" id="UP000283745"/>
    </source>
</evidence>
<dbReference type="PROSITE" id="PS50949">
    <property type="entry name" value="HTH_GNTR"/>
    <property type="match status" value="1"/>
</dbReference>
<evidence type="ECO:0000256" key="1">
    <source>
        <dbReference type="ARBA" id="ARBA00023015"/>
    </source>
</evidence>
<gene>
    <name evidence="4" type="ORF">DW740_04520</name>
</gene>
<protein>
    <submittedName>
        <fullName evidence="4">FadR family transcriptional regulator</fullName>
    </submittedName>
</protein>
<organism evidence="4 5">
    <name type="scientific">Blautia obeum</name>
    <dbReference type="NCBI Taxonomy" id="40520"/>
    <lineage>
        <taxon>Bacteria</taxon>
        <taxon>Bacillati</taxon>
        <taxon>Bacillota</taxon>
        <taxon>Clostridia</taxon>
        <taxon>Lachnospirales</taxon>
        <taxon>Lachnospiraceae</taxon>
        <taxon>Blautia</taxon>
    </lineage>
</organism>
<dbReference type="InterPro" id="IPR036388">
    <property type="entry name" value="WH-like_DNA-bd_sf"/>
</dbReference>
<dbReference type="SMART" id="SM00345">
    <property type="entry name" value="HTH_GNTR"/>
    <property type="match status" value="1"/>
</dbReference>
<dbReference type="PANTHER" id="PTHR43537:SF43">
    <property type="entry name" value="GNTR-FAMILY TRANSCRIPTIONAL REGULATOR"/>
    <property type="match status" value="1"/>
</dbReference>
<keyword evidence="1" id="KW-0805">Transcription regulation</keyword>
<proteinExistence type="predicted"/>
<dbReference type="Gene3D" id="1.20.120.530">
    <property type="entry name" value="GntR ligand-binding domain-like"/>
    <property type="match status" value="1"/>
</dbReference>
<dbReference type="SUPFAM" id="SSF46785">
    <property type="entry name" value="Winged helix' DNA-binding domain"/>
    <property type="match status" value="1"/>
</dbReference>
<keyword evidence="3" id="KW-0804">Transcription</keyword>
<dbReference type="CDD" id="cd07377">
    <property type="entry name" value="WHTH_GntR"/>
    <property type="match status" value="1"/>
</dbReference>
<dbReference type="InterPro" id="IPR011711">
    <property type="entry name" value="GntR_C"/>
</dbReference>
<dbReference type="EMBL" id="QSKF01000003">
    <property type="protein sequence ID" value="RHE40808.1"/>
    <property type="molecule type" value="Genomic_DNA"/>
</dbReference>
<dbReference type="GO" id="GO:0003700">
    <property type="term" value="F:DNA-binding transcription factor activity"/>
    <property type="evidence" value="ECO:0007669"/>
    <property type="project" value="InterPro"/>
</dbReference>
<dbReference type="GO" id="GO:0003677">
    <property type="term" value="F:DNA binding"/>
    <property type="evidence" value="ECO:0007669"/>
    <property type="project" value="UniProtKB-KW"/>
</dbReference>
<dbReference type="Gene3D" id="1.10.10.10">
    <property type="entry name" value="Winged helix-like DNA-binding domain superfamily/Winged helix DNA-binding domain"/>
    <property type="match status" value="1"/>
</dbReference>
<dbReference type="Pfam" id="PF00392">
    <property type="entry name" value="GntR"/>
    <property type="match status" value="1"/>
</dbReference>
<dbReference type="InterPro" id="IPR036390">
    <property type="entry name" value="WH_DNA-bd_sf"/>
</dbReference>
<dbReference type="PANTHER" id="PTHR43537">
    <property type="entry name" value="TRANSCRIPTIONAL REGULATOR, GNTR FAMILY"/>
    <property type="match status" value="1"/>
</dbReference>
<evidence type="ECO:0000256" key="2">
    <source>
        <dbReference type="ARBA" id="ARBA00023125"/>
    </source>
</evidence>
<dbReference type="InterPro" id="IPR000524">
    <property type="entry name" value="Tscrpt_reg_HTH_GntR"/>
</dbReference>
<reference evidence="4 5" key="1">
    <citation type="submission" date="2018-08" db="EMBL/GenBank/DDBJ databases">
        <title>A genome reference for cultivated species of the human gut microbiota.</title>
        <authorList>
            <person name="Zou Y."/>
            <person name="Xue W."/>
            <person name="Luo G."/>
        </authorList>
    </citation>
    <scope>NUCLEOTIDE SEQUENCE [LARGE SCALE GENOMIC DNA]</scope>
    <source>
        <strain evidence="4 5">AM28-23</strain>
    </source>
</reference>